<evidence type="ECO:0000256" key="6">
    <source>
        <dbReference type="ARBA" id="ARBA00022990"/>
    </source>
</evidence>
<dbReference type="PANTHER" id="PTHR45652:SF8">
    <property type="entry name" value="NEUROFILAMENT LIGHT POLYPEPTIDE"/>
    <property type="match status" value="1"/>
</dbReference>
<dbReference type="GO" id="GO:0030424">
    <property type="term" value="C:axon"/>
    <property type="evidence" value="ECO:0007669"/>
    <property type="project" value="UniProtKB-SubCell"/>
</dbReference>
<evidence type="ECO:0000256" key="8">
    <source>
        <dbReference type="ARBA" id="ARBA00023212"/>
    </source>
</evidence>
<keyword evidence="5 11" id="KW-0403">Intermediate filament</keyword>
<feature type="domain" description="IF rod" evidence="14">
    <location>
        <begin position="225"/>
        <end position="536"/>
    </location>
</feature>
<dbReference type="Gene3D" id="3.80.10.10">
    <property type="entry name" value="Ribonuclease Inhibitor"/>
    <property type="match status" value="1"/>
</dbReference>
<evidence type="ECO:0000259" key="14">
    <source>
        <dbReference type="PROSITE" id="PS51842"/>
    </source>
</evidence>
<evidence type="ECO:0000256" key="3">
    <source>
        <dbReference type="ARBA" id="ARBA00019275"/>
    </source>
</evidence>
<dbReference type="Pfam" id="PF04732">
    <property type="entry name" value="Filament_head"/>
    <property type="match status" value="1"/>
</dbReference>
<dbReference type="InterPro" id="IPR039008">
    <property type="entry name" value="IF_rod_dom"/>
</dbReference>
<keyword evidence="7 12" id="KW-0175">Coiled coil</keyword>
<dbReference type="FunFam" id="1.20.5.170:FF:000002">
    <property type="entry name" value="Type I keratin KA11"/>
    <property type="match status" value="1"/>
</dbReference>
<dbReference type="AlphaFoldDB" id="A0AA88Q2N9"/>
<dbReference type="Gene3D" id="1.20.5.500">
    <property type="entry name" value="Single helix bin"/>
    <property type="match status" value="1"/>
</dbReference>
<dbReference type="SMART" id="SM01391">
    <property type="entry name" value="Filament"/>
    <property type="match status" value="1"/>
</dbReference>
<evidence type="ECO:0000256" key="1">
    <source>
        <dbReference type="ARBA" id="ARBA00004245"/>
    </source>
</evidence>
<evidence type="ECO:0000256" key="7">
    <source>
        <dbReference type="ARBA" id="ARBA00023054"/>
    </source>
</evidence>
<dbReference type="Gene3D" id="1.20.5.170">
    <property type="match status" value="1"/>
</dbReference>
<protein>
    <recommendedName>
        <fullName evidence="3">Neurofilament light polypeptide</fullName>
    </recommendedName>
    <alternativeName>
        <fullName evidence="10">Neurofilament triplet L protein</fullName>
    </alternativeName>
</protein>
<dbReference type="EMBL" id="JAUYZG010000009">
    <property type="protein sequence ID" value="KAK2898221.1"/>
    <property type="molecule type" value="Genomic_DNA"/>
</dbReference>
<comment type="subcellular location">
    <subcellularLocation>
        <location evidence="2">Cell projection</location>
        <location evidence="2">Axon</location>
    </subcellularLocation>
    <subcellularLocation>
        <location evidence="1">Cytoplasm</location>
        <location evidence="1">Cytoskeleton</location>
    </subcellularLocation>
</comment>
<dbReference type="InterPro" id="IPR001611">
    <property type="entry name" value="Leu-rich_rpt"/>
</dbReference>
<evidence type="ECO:0000256" key="5">
    <source>
        <dbReference type="ARBA" id="ARBA00022754"/>
    </source>
</evidence>
<evidence type="ECO:0000256" key="10">
    <source>
        <dbReference type="ARBA" id="ARBA00033132"/>
    </source>
</evidence>
<dbReference type="InterPro" id="IPR006821">
    <property type="entry name" value="Intermed_filament_DNA-bd"/>
</dbReference>
<keyword evidence="4" id="KW-0963">Cytoplasm</keyword>
<evidence type="ECO:0000256" key="12">
    <source>
        <dbReference type="SAM" id="Coils"/>
    </source>
</evidence>
<evidence type="ECO:0000313" key="16">
    <source>
        <dbReference type="Proteomes" id="UP001187343"/>
    </source>
</evidence>
<dbReference type="PANTHER" id="PTHR45652">
    <property type="entry name" value="GLIAL FIBRILLARY ACIDIC PROTEIN"/>
    <property type="match status" value="1"/>
</dbReference>
<dbReference type="SMART" id="SM00368">
    <property type="entry name" value="LRR_RI"/>
    <property type="match status" value="3"/>
</dbReference>
<gene>
    <name evidence="15" type="ORF">Q8A67_009639</name>
</gene>
<feature type="region of interest" description="Disordered" evidence="13">
    <location>
        <begin position="595"/>
        <end position="725"/>
    </location>
</feature>
<dbReference type="InterPro" id="IPR032675">
    <property type="entry name" value="LRR_dom_sf"/>
</dbReference>
<evidence type="ECO:0000313" key="15">
    <source>
        <dbReference type="EMBL" id="KAK2898221.1"/>
    </source>
</evidence>
<dbReference type="FunFam" id="3.80.10.10:FF:000474">
    <property type="entry name" value="Si:ch211-214c20.1"/>
    <property type="match status" value="1"/>
</dbReference>
<dbReference type="GO" id="GO:0005882">
    <property type="term" value="C:intermediate filament"/>
    <property type="evidence" value="ECO:0007669"/>
    <property type="project" value="UniProtKB-KW"/>
</dbReference>
<dbReference type="InterPro" id="IPR050405">
    <property type="entry name" value="Intermediate_filament"/>
</dbReference>
<feature type="coiled-coil region" evidence="12">
    <location>
        <begin position="243"/>
        <end position="414"/>
    </location>
</feature>
<dbReference type="Pfam" id="PF00038">
    <property type="entry name" value="Filament"/>
    <property type="match status" value="1"/>
</dbReference>
<feature type="compositionally biased region" description="Basic and acidic residues" evidence="13">
    <location>
        <begin position="704"/>
        <end position="725"/>
    </location>
</feature>
<reference evidence="15" key="1">
    <citation type="submission" date="2023-08" db="EMBL/GenBank/DDBJ databases">
        <title>Chromosome-level Genome Assembly of mud carp (Cirrhinus molitorella).</title>
        <authorList>
            <person name="Liu H."/>
        </authorList>
    </citation>
    <scope>NUCLEOTIDE SEQUENCE</scope>
    <source>
        <strain evidence="15">Prfri</strain>
        <tissue evidence="15">Muscle</tissue>
    </source>
</reference>
<keyword evidence="9" id="KW-0966">Cell projection</keyword>
<evidence type="ECO:0000256" key="13">
    <source>
        <dbReference type="SAM" id="MobiDB-lite"/>
    </source>
</evidence>
<dbReference type="GO" id="GO:0099160">
    <property type="term" value="C:postsynaptic intermediate filament cytoskeleton"/>
    <property type="evidence" value="ECO:0007669"/>
    <property type="project" value="TreeGrafter"/>
</dbReference>
<proteinExistence type="inferred from homology"/>
<dbReference type="InterPro" id="IPR018039">
    <property type="entry name" value="IF_conserved"/>
</dbReference>
<accession>A0AA88Q2N9</accession>
<dbReference type="PROSITE" id="PS51842">
    <property type="entry name" value="IF_ROD_2"/>
    <property type="match status" value="1"/>
</dbReference>
<evidence type="ECO:0000256" key="9">
    <source>
        <dbReference type="ARBA" id="ARBA00023273"/>
    </source>
</evidence>
<dbReference type="Gene3D" id="1.20.5.1160">
    <property type="entry name" value="Vasodilator-stimulated phosphoprotein"/>
    <property type="match status" value="1"/>
</dbReference>
<sequence>MNCRKADVACCNLTEKCCEIVVSALQSSDSPLIELDLSNNDLRDSGVKLLCAGLKSPDCHLEILRLSGCMVTEEGCSYLASALSSNPSHLRELDLSYNHPGEAGVQKFSALLENPDCKLKKLNSDHCGDFRIKPGLRKYASNMSSLSYNPYLPSVQRRRVVVRSGTPFGGGSSRSRSVYSTYSSPSRASVLSSSAGLQLSAASPDLDLSQATQLSSEFKTVRTQERVQLQDLNDRFAGFIERVHGLELQNRALETELLLLRQRHCEPSRLRGLYEQEARELRAAVDEARRERQAAQERRDRLEEALKALQSRYEEEVLAREEAESRLVDGRKGVDDAALARAELEKRADNLLDELAFLKRLHESEIAELQAQVQYSAQVSVEMEVAKPDLSVALRDIRGQYERLAQQNIQAAEEWFRGKVSTMADDTAKHTENIRSAKDEAGEYRRLLKARDLEIEACQGLNQAMERQLQEVEEKQSSEIAALQDTIGDLENELRTMKSEMARYLKEYQDLLNVKMALDIEIAAYRKLLEGEETRFNVGGIGGISSVFSPSIAATPSFGRPVFSVQASLSSGAPYLLGTRLMSYSATPDEIIESSKAQEAGASPEEEEEEEGEKEEVEEEEGEKEEEQEEGEKEEEEEEKEEVEEGGEEGGEEEGEEGGEQEEEEGKEAEEEGKEAEEAEEEGGEGEEGDQEEGEAEEEEQAEKEDAGKGEEKESKDEKAKPKEK</sequence>
<comment type="caution">
    <text evidence="15">The sequence shown here is derived from an EMBL/GenBank/DDBJ whole genome shotgun (WGS) entry which is preliminary data.</text>
</comment>
<dbReference type="SUPFAM" id="SSF64593">
    <property type="entry name" value="Intermediate filament protein, coiled coil region"/>
    <property type="match status" value="2"/>
</dbReference>
<evidence type="ECO:0000256" key="11">
    <source>
        <dbReference type="RuleBase" id="RU000685"/>
    </source>
</evidence>
<dbReference type="SUPFAM" id="SSF52047">
    <property type="entry name" value="RNI-like"/>
    <property type="match status" value="1"/>
</dbReference>
<dbReference type="GO" id="GO:0033693">
    <property type="term" value="P:neurofilament bundle assembly"/>
    <property type="evidence" value="ECO:0007669"/>
    <property type="project" value="TreeGrafter"/>
</dbReference>
<name>A0AA88Q2N9_9TELE</name>
<organism evidence="15 16">
    <name type="scientific">Cirrhinus molitorella</name>
    <name type="common">mud carp</name>
    <dbReference type="NCBI Taxonomy" id="172907"/>
    <lineage>
        <taxon>Eukaryota</taxon>
        <taxon>Metazoa</taxon>
        <taxon>Chordata</taxon>
        <taxon>Craniata</taxon>
        <taxon>Vertebrata</taxon>
        <taxon>Euteleostomi</taxon>
        <taxon>Actinopterygii</taxon>
        <taxon>Neopterygii</taxon>
        <taxon>Teleostei</taxon>
        <taxon>Ostariophysi</taxon>
        <taxon>Cypriniformes</taxon>
        <taxon>Cyprinidae</taxon>
        <taxon>Labeoninae</taxon>
        <taxon>Labeonini</taxon>
        <taxon>Cirrhinus</taxon>
    </lineage>
</organism>
<keyword evidence="6" id="KW-0007">Acetylation</keyword>
<dbReference type="FunFam" id="1.20.5.1160:FF:000001">
    <property type="entry name" value="Keratin type II"/>
    <property type="match status" value="1"/>
</dbReference>
<evidence type="ECO:0000256" key="2">
    <source>
        <dbReference type="ARBA" id="ARBA00004489"/>
    </source>
</evidence>
<evidence type="ECO:0000256" key="4">
    <source>
        <dbReference type="ARBA" id="ARBA00022490"/>
    </source>
</evidence>
<keyword evidence="8" id="KW-0206">Cytoskeleton</keyword>
<dbReference type="GO" id="GO:0005737">
    <property type="term" value="C:cytoplasm"/>
    <property type="evidence" value="ECO:0007669"/>
    <property type="project" value="TreeGrafter"/>
</dbReference>
<feature type="coiled-coil region" evidence="12">
    <location>
        <begin position="455"/>
        <end position="514"/>
    </location>
</feature>
<dbReference type="Pfam" id="PF13516">
    <property type="entry name" value="LRR_6"/>
    <property type="match status" value="3"/>
</dbReference>
<dbReference type="Proteomes" id="UP001187343">
    <property type="component" value="Unassembled WGS sequence"/>
</dbReference>
<comment type="similarity">
    <text evidence="11">Belongs to the intermediate filament family.</text>
</comment>
<dbReference type="GO" id="GO:0099184">
    <property type="term" value="F:structural constituent of postsynaptic intermediate filament cytoskeleton"/>
    <property type="evidence" value="ECO:0007669"/>
    <property type="project" value="TreeGrafter"/>
</dbReference>
<keyword evidence="16" id="KW-1185">Reference proteome</keyword>
<feature type="compositionally biased region" description="Acidic residues" evidence="13">
    <location>
        <begin position="604"/>
        <end position="703"/>
    </location>
</feature>
<dbReference type="PROSITE" id="PS00226">
    <property type="entry name" value="IF_ROD_1"/>
    <property type="match status" value="1"/>
</dbReference>